<gene>
    <name evidence="1" type="ORF">GGI18_004535</name>
</gene>
<feature type="non-terminal residue" evidence="1">
    <location>
        <position position="203"/>
    </location>
</feature>
<name>A0ACC1K7E0_9FUNG</name>
<comment type="caution">
    <text evidence="1">The sequence shown here is derived from an EMBL/GenBank/DDBJ whole genome shotgun (WGS) entry which is preliminary data.</text>
</comment>
<evidence type="ECO:0000313" key="2">
    <source>
        <dbReference type="Proteomes" id="UP001140066"/>
    </source>
</evidence>
<reference evidence="1" key="1">
    <citation type="submission" date="2022-07" db="EMBL/GenBank/DDBJ databases">
        <title>Phylogenomic reconstructions and comparative analyses of Kickxellomycotina fungi.</title>
        <authorList>
            <person name="Reynolds N.K."/>
            <person name="Stajich J.E."/>
            <person name="Barry K."/>
            <person name="Grigoriev I.V."/>
            <person name="Crous P."/>
            <person name="Smith M.E."/>
        </authorList>
    </citation>
    <scope>NUCLEOTIDE SEQUENCE</scope>
    <source>
        <strain evidence="1">BCRC 34191</strain>
    </source>
</reference>
<accession>A0ACC1K7E0</accession>
<dbReference type="Proteomes" id="UP001140066">
    <property type="component" value="Unassembled WGS sequence"/>
</dbReference>
<sequence>MNLRLPTTKTTSSNIYSATTSNNNLKNPNYTTTTSGIKTFTADYSQTLSSNNYTTSNNNNSSSYLFSPRNMCHFSLDNPVQTSVSPADLLLNTLLTAEHCTPECQASTVIPHPRPVGASRSLPDIFGAPLLSSLNSTEDFVEYQSSGSASSSPTQQLSGLGSAPSYSMMYPEPPTMPYFDAQGSAYDSFLNTPANLEYFMSPN</sequence>
<keyword evidence="2" id="KW-1185">Reference proteome</keyword>
<dbReference type="EMBL" id="JANBUK010002126">
    <property type="protein sequence ID" value="KAJ2774797.1"/>
    <property type="molecule type" value="Genomic_DNA"/>
</dbReference>
<protein>
    <submittedName>
        <fullName evidence="1">Uncharacterized protein</fullName>
    </submittedName>
</protein>
<proteinExistence type="predicted"/>
<evidence type="ECO:0000313" key="1">
    <source>
        <dbReference type="EMBL" id="KAJ2774797.1"/>
    </source>
</evidence>
<organism evidence="1 2">
    <name type="scientific">Coemansia linderi</name>
    <dbReference type="NCBI Taxonomy" id="2663919"/>
    <lineage>
        <taxon>Eukaryota</taxon>
        <taxon>Fungi</taxon>
        <taxon>Fungi incertae sedis</taxon>
        <taxon>Zoopagomycota</taxon>
        <taxon>Kickxellomycotina</taxon>
        <taxon>Kickxellomycetes</taxon>
        <taxon>Kickxellales</taxon>
        <taxon>Kickxellaceae</taxon>
        <taxon>Coemansia</taxon>
    </lineage>
</organism>